<name>A0ABT6S9R9_9ACTN</name>
<dbReference type="SUPFAM" id="SSF54593">
    <property type="entry name" value="Glyoxalase/Bleomycin resistance protein/Dihydroxybiphenyl dioxygenase"/>
    <property type="match status" value="1"/>
</dbReference>
<evidence type="ECO:0000313" key="3">
    <source>
        <dbReference type="Proteomes" id="UP001223978"/>
    </source>
</evidence>
<feature type="domain" description="Glyoxalase-like" evidence="1">
    <location>
        <begin position="12"/>
        <end position="195"/>
    </location>
</feature>
<protein>
    <submittedName>
        <fullName evidence="2">VOC family protein</fullName>
    </submittedName>
</protein>
<dbReference type="RefSeq" id="WP_282542834.1">
    <property type="nucleotide sequence ID" value="NZ_JASCIQ010000012.1"/>
</dbReference>
<comment type="caution">
    <text evidence="2">The sequence shown here is derived from an EMBL/GenBank/DDBJ whole genome shotgun (WGS) entry which is preliminary data.</text>
</comment>
<evidence type="ECO:0000313" key="2">
    <source>
        <dbReference type="EMBL" id="MDI3404896.1"/>
    </source>
</evidence>
<accession>A0ABT6S9R9</accession>
<sequence length="232" mass="24620">MTARPPYADARLDHLVLATPDLDRTVADVAEATGVPPAEGGRHLGHGTRNFLYGLGGGALGDGAYLEIVGPDPEQPAPRGPRWFGIDALTSARLVNWAVRVDGIAERVAYARTQGHDPGEPVSMSRRTPEGALLGWQLTYPQPRGRSGFDGLLPFLLDWGTSTHPTQRGLPPLPLLSFEAGHPDPDAVRAGLDALRAGAVAPRITAAPQPYLRAVVEGRRGRVSFGRGVLPS</sequence>
<dbReference type="Proteomes" id="UP001223978">
    <property type="component" value="Unassembled WGS sequence"/>
</dbReference>
<organism evidence="2 3">
    <name type="scientific">Streptomyces cavernicola</name>
    <dbReference type="NCBI Taxonomy" id="3043613"/>
    <lineage>
        <taxon>Bacteria</taxon>
        <taxon>Bacillati</taxon>
        <taxon>Actinomycetota</taxon>
        <taxon>Actinomycetes</taxon>
        <taxon>Kitasatosporales</taxon>
        <taxon>Streptomycetaceae</taxon>
        <taxon>Streptomyces</taxon>
    </lineage>
</organism>
<dbReference type="Pfam" id="PF13468">
    <property type="entry name" value="Glyoxalase_3"/>
    <property type="match status" value="1"/>
</dbReference>
<reference evidence="2 3" key="1">
    <citation type="submission" date="2023-05" db="EMBL/GenBank/DDBJ databases">
        <title>Draft genome sequence of Streptomyces sp. B-S-A6 isolated from a cave soil in Thailand.</title>
        <authorList>
            <person name="Chamroensaksri N."/>
            <person name="Muangham S."/>
        </authorList>
    </citation>
    <scope>NUCLEOTIDE SEQUENCE [LARGE SCALE GENOMIC DNA]</scope>
    <source>
        <strain evidence="2 3">B-S-A6</strain>
    </source>
</reference>
<proteinExistence type="predicted"/>
<dbReference type="EMBL" id="JASCIQ010000012">
    <property type="protein sequence ID" value="MDI3404896.1"/>
    <property type="molecule type" value="Genomic_DNA"/>
</dbReference>
<dbReference type="InterPro" id="IPR025870">
    <property type="entry name" value="Glyoxalase-like_dom"/>
</dbReference>
<dbReference type="InterPro" id="IPR029068">
    <property type="entry name" value="Glyas_Bleomycin-R_OHBP_Dase"/>
</dbReference>
<dbReference type="PANTHER" id="PTHR40265">
    <property type="entry name" value="BLL2707 PROTEIN"/>
    <property type="match status" value="1"/>
</dbReference>
<dbReference type="Gene3D" id="3.10.180.10">
    <property type="entry name" value="2,3-Dihydroxybiphenyl 1,2-Dioxygenase, domain 1"/>
    <property type="match status" value="1"/>
</dbReference>
<dbReference type="PANTHER" id="PTHR40265:SF1">
    <property type="entry name" value="GLYOXALASE-LIKE DOMAIN-CONTAINING PROTEIN"/>
    <property type="match status" value="1"/>
</dbReference>
<gene>
    <name evidence="2" type="ORF">QIS96_13850</name>
</gene>
<keyword evidence="3" id="KW-1185">Reference proteome</keyword>
<evidence type="ECO:0000259" key="1">
    <source>
        <dbReference type="Pfam" id="PF13468"/>
    </source>
</evidence>